<evidence type="ECO:0000313" key="2">
    <source>
        <dbReference type="Proteomes" id="UP000316545"/>
    </source>
</evidence>
<accession>A0A560EUS4</accession>
<protein>
    <submittedName>
        <fullName evidence="1">Uncharacterized protein</fullName>
    </submittedName>
</protein>
<organism evidence="1 2">
    <name type="scientific">Nitrospirillum amazonense</name>
    <dbReference type="NCBI Taxonomy" id="28077"/>
    <lineage>
        <taxon>Bacteria</taxon>
        <taxon>Pseudomonadati</taxon>
        <taxon>Pseudomonadota</taxon>
        <taxon>Alphaproteobacteria</taxon>
        <taxon>Rhodospirillales</taxon>
        <taxon>Azospirillaceae</taxon>
        <taxon>Nitrospirillum</taxon>
    </lineage>
</organism>
<evidence type="ECO:0000313" key="1">
    <source>
        <dbReference type="EMBL" id="TWB13130.1"/>
    </source>
</evidence>
<keyword evidence="2" id="KW-1185">Reference proteome</keyword>
<gene>
    <name evidence="1" type="ORF">FBZ88_13717</name>
</gene>
<proteinExistence type="predicted"/>
<reference evidence="1 2" key="1">
    <citation type="submission" date="2019-06" db="EMBL/GenBank/DDBJ databases">
        <title>Genomic Encyclopedia of Type Strains, Phase IV (KMG-V): Genome sequencing to study the core and pangenomes of soil and plant-associated prokaryotes.</title>
        <authorList>
            <person name="Whitman W."/>
        </authorList>
    </citation>
    <scope>NUCLEOTIDE SEQUENCE [LARGE SCALE GENOMIC DNA]</scope>
    <source>
        <strain evidence="1 2">BR 11865</strain>
    </source>
</reference>
<comment type="caution">
    <text evidence="1">The sequence shown here is derived from an EMBL/GenBank/DDBJ whole genome shotgun (WGS) entry which is preliminary data.</text>
</comment>
<dbReference type="EMBL" id="VITO01000037">
    <property type="protein sequence ID" value="TWB13130.1"/>
    <property type="molecule type" value="Genomic_DNA"/>
</dbReference>
<dbReference type="OrthoDB" id="7173678at2"/>
<dbReference type="Proteomes" id="UP000316545">
    <property type="component" value="Unassembled WGS sequence"/>
</dbReference>
<name>A0A560EUS4_9PROT</name>
<sequence length="72" mass="8164">MNSENNPLVDRDQPACPQGDWSGFFAAFEGVEIPEDFLSAQERGQRAHDRDPFQWLNASSDLPIMVIEDRAQ</sequence>